<dbReference type="RefSeq" id="WP_407349258.1">
    <property type="nucleotide sequence ID" value="NZ_CP136864.1"/>
</dbReference>
<dbReference type="EC" id="4.3.2.7" evidence="1"/>
<dbReference type="Gene3D" id="3.10.490.10">
    <property type="entry name" value="Gamma-glutamyl cyclotransferase-like"/>
    <property type="match status" value="1"/>
</dbReference>
<dbReference type="Proteomes" id="UP001626537">
    <property type="component" value="Chromosome"/>
</dbReference>
<reference evidence="3 4" key="1">
    <citation type="submission" date="2023-10" db="EMBL/GenBank/DDBJ databases">
        <title>Two novel species belonging to the OM43/NOR5 clade.</title>
        <authorList>
            <person name="Park M."/>
        </authorList>
    </citation>
    <scope>NUCLEOTIDE SEQUENCE [LARGE SCALE GENOMIC DNA]</scope>
    <source>
        <strain evidence="3 4">IMCC43200</strain>
    </source>
</reference>
<dbReference type="InterPro" id="IPR006840">
    <property type="entry name" value="ChaC"/>
</dbReference>
<evidence type="ECO:0000313" key="3">
    <source>
        <dbReference type="EMBL" id="WOJ94621.1"/>
    </source>
</evidence>
<protein>
    <recommendedName>
        <fullName evidence="1">glutathione-specific gamma-glutamylcyclotransferase</fullName>
        <ecNumber evidence="1">4.3.2.7</ecNumber>
    </recommendedName>
</protein>
<organism evidence="3 4">
    <name type="scientific">Congregibacter variabilis</name>
    <dbReference type="NCBI Taxonomy" id="3081200"/>
    <lineage>
        <taxon>Bacteria</taxon>
        <taxon>Pseudomonadati</taxon>
        <taxon>Pseudomonadota</taxon>
        <taxon>Gammaproteobacteria</taxon>
        <taxon>Cellvibrionales</taxon>
        <taxon>Halieaceae</taxon>
        <taxon>Congregibacter</taxon>
    </lineage>
</organism>
<dbReference type="PANTHER" id="PTHR12192">
    <property type="entry name" value="CATION TRANSPORT PROTEIN CHAC-RELATED"/>
    <property type="match status" value="1"/>
</dbReference>
<dbReference type="PANTHER" id="PTHR12192:SF2">
    <property type="entry name" value="GLUTATHIONE-SPECIFIC GAMMA-GLUTAMYLCYCLOTRANSFERASE 2"/>
    <property type="match status" value="1"/>
</dbReference>
<evidence type="ECO:0000256" key="2">
    <source>
        <dbReference type="ARBA" id="ARBA00023239"/>
    </source>
</evidence>
<evidence type="ECO:0000256" key="1">
    <source>
        <dbReference type="ARBA" id="ARBA00012344"/>
    </source>
</evidence>
<proteinExistence type="predicted"/>
<dbReference type="CDD" id="cd06661">
    <property type="entry name" value="GGCT_like"/>
    <property type="match status" value="1"/>
</dbReference>
<keyword evidence="4" id="KW-1185">Reference proteome</keyword>
<keyword evidence="2" id="KW-0456">Lyase</keyword>
<accession>A0ABZ0I955</accession>
<dbReference type="SUPFAM" id="SSF110857">
    <property type="entry name" value="Gamma-glutamyl cyclotransferase-like"/>
    <property type="match status" value="1"/>
</dbReference>
<sequence>MSKKQHWIFGYGSLIYKVDFPYLDRDLASLRGWSRRFWQGSVDHRGTPESPGRVVTLVPDAEALCRGVAFLVDESVFAHLDHREKNGYERHRTELYLEQRKETVTGTFYIAAADNPAFLGDAPDRELAKHIAASHGPSGSNADYLLSLASALREIGEHDEHVVSLEQHLIALGQNP</sequence>
<dbReference type="EMBL" id="CP136864">
    <property type="protein sequence ID" value="WOJ94621.1"/>
    <property type="molecule type" value="Genomic_DNA"/>
</dbReference>
<evidence type="ECO:0000313" key="4">
    <source>
        <dbReference type="Proteomes" id="UP001626537"/>
    </source>
</evidence>
<gene>
    <name evidence="3" type="ORF">R0135_05510</name>
</gene>
<dbReference type="Pfam" id="PF04752">
    <property type="entry name" value="ChaC"/>
    <property type="match status" value="1"/>
</dbReference>
<name>A0ABZ0I955_9GAMM</name>
<dbReference type="InterPro" id="IPR036568">
    <property type="entry name" value="GGCT-like_sf"/>
</dbReference>
<dbReference type="InterPro" id="IPR013024">
    <property type="entry name" value="GGCT-like"/>
</dbReference>